<evidence type="ECO:0000256" key="2">
    <source>
        <dbReference type="ARBA" id="ARBA00022729"/>
    </source>
</evidence>
<keyword evidence="2" id="KW-0732">Signal</keyword>
<organism evidence="6 7">
    <name type="scientific">Candidula unifasciata</name>
    <dbReference type="NCBI Taxonomy" id="100452"/>
    <lineage>
        <taxon>Eukaryota</taxon>
        <taxon>Metazoa</taxon>
        <taxon>Spiralia</taxon>
        <taxon>Lophotrochozoa</taxon>
        <taxon>Mollusca</taxon>
        <taxon>Gastropoda</taxon>
        <taxon>Heterobranchia</taxon>
        <taxon>Euthyneura</taxon>
        <taxon>Panpulmonata</taxon>
        <taxon>Eupulmonata</taxon>
        <taxon>Stylommatophora</taxon>
        <taxon>Helicina</taxon>
        <taxon>Helicoidea</taxon>
        <taxon>Geomitridae</taxon>
        <taxon>Candidula</taxon>
    </lineage>
</organism>
<protein>
    <recommendedName>
        <fullName evidence="4">Carboxylic ester hydrolase</fullName>
        <ecNumber evidence="4">3.1.1.-</ecNumber>
    </recommendedName>
</protein>
<dbReference type="EC" id="3.1.1.-" evidence="4"/>
<dbReference type="OrthoDB" id="408631at2759"/>
<dbReference type="InterPro" id="IPR051093">
    <property type="entry name" value="Neuroligin/BSAL"/>
</dbReference>
<dbReference type="InterPro" id="IPR019826">
    <property type="entry name" value="Carboxylesterase_B_AS"/>
</dbReference>
<dbReference type="EMBL" id="CAJHNH020000298">
    <property type="protein sequence ID" value="CAG5116759.1"/>
    <property type="molecule type" value="Genomic_DNA"/>
</dbReference>
<comment type="similarity">
    <text evidence="1 4">Belongs to the type-B carboxylesterase/lipase family.</text>
</comment>
<keyword evidence="7" id="KW-1185">Reference proteome</keyword>
<evidence type="ECO:0000256" key="1">
    <source>
        <dbReference type="ARBA" id="ARBA00005964"/>
    </source>
</evidence>
<dbReference type="SUPFAM" id="SSF53474">
    <property type="entry name" value="alpha/beta-Hydrolases"/>
    <property type="match status" value="1"/>
</dbReference>
<dbReference type="GO" id="GO:0016787">
    <property type="term" value="F:hydrolase activity"/>
    <property type="evidence" value="ECO:0007669"/>
    <property type="project" value="UniProtKB-KW"/>
</dbReference>
<gene>
    <name evidence="6" type="ORF">CUNI_LOCUS2317</name>
</gene>
<sequence>GLYNATDFKPACIQIYVLPTPFDLGQEDCLYLNVFTPIGSDTTLADLKKVFVFFHGGANIQGFPSGYLPGTLVTEQDIIVVTVAYRLGYLGVLSTMTPSCQGNLNLKDQLMSLAWVKKHIQDFGGDPAAVTIGGQSAGGFDSSFLALLPQSRDLFTRVYCASGATGSKNTLLITNPRPDAIKISRKLGCLRVEQPDPVADSEFEKLVDCLKKVPAENFAINETTDIPTLQSTLSNDLFPKKMEELLSDENYLKSVNFFDRDYLVSVTDNEGYVYNLLYNYILSVLPAEMARLLTPQVILFQTIQSFIVPAFGPVSQQVIQKVAEYYGNNFHMDPLADFVSDAMFNIQSLQFVTAVAGGRSSQDSRVHFFQFAYSPEYVLDPSNGFPHAFDLVYLFDLDMEFVIKLVPAKVDGSKWNKNDDLLRQKFIKLVADFIKTGNPAKSLTSELPSGWPGFDQKQQQYLEFGLNLTVKQYLIKERVQLWSEQIPKWIQEFPVNPRVQLASSISSTTTLSITNTTTSSTTSTTTSSSSIRNNCYLKLTVAVSLGVQIMIVLNRFSE</sequence>
<name>A0A8S3YIC1_9EUPU</name>
<evidence type="ECO:0000256" key="4">
    <source>
        <dbReference type="RuleBase" id="RU361235"/>
    </source>
</evidence>
<keyword evidence="3 4" id="KW-0378">Hydrolase</keyword>
<dbReference type="InterPro" id="IPR002018">
    <property type="entry name" value="CarbesteraseB"/>
</dbReference>
<feature type="non-terminal residue" evidence="6">
    <location>
        <position position="1"/>
    </location>
</feature>
<dbReference type="Proteomes" id="UP000678393">
    <property type="component" value="Unassembled WGS sequence"/>
</dbReference>
<dbReference type="Gene3D" id="3.40.50.1820">
    <property type="entry name" value="alpha/beta hydrolase"/>
    <property type="match status" value="1"/>
</dbReference>
<dbReference type="Pfam" id="PF00135">
    <property type="entry name" value="COesterase"/>
    <property type="match status" value="1"/>
</dbReference>
<evidence type="ECO:0000256" key="3">
    <source>
        <dbReference type="ARBA" id="ARBA00022801"/>
    </source>
</evidence>
<dbReference type="InterPro" id="IPR019819">
    <property type="entry name" value="Carboxylesterase_B_CS"/>
</dbReference>
<feature type="domain" description="Carboxylesterase type B" evidence="5">
    <location>
        <begin position="2"/>
        <end position="482"/>
    </location>
</feature>
<dbReference type="PANTHER" id="PTHR43903">
    <property type="entry name" value="NEUROLIGIN"/>
    <property type="match status" value="1"/>
</dbReference>
<dbReference type="PROSITE" id="PS00941">
    <property type="entry name" value="CARBOXYLESTERASE_B_2"/>
    <property type="match status" value="1"/>
</dbReference>
<dbReference type="PROSITE" id="PS00122">
    <property type="entry name" value="CARBOXYLESTERASE_B_1"/>
    <property type="match status" value="1"/>
</dbReference>
<accession>A0A8S3YIC1</accession>
<comment type="caution">
    <text evidence="6">The sequence shown here is derived from an EMBL/GenBank/DDBJ whole genome shotgun (WGS) entry which is preliminary data.</text>
</comment>
<evidence type="ECO:0000313" key="7">
    <source>
        <dbReference type="Proteomes" id="UP000678393"/>
    </source>
</evidence>
<evidence type="ECO:0000259" key="5">
    <source>
        <dbReference type="Pfam" id="PF00135"/>
    </source>
</evidence>
<proteinExistence type="inferred from homology"/>
<dbReference type="AlphaFoldDB" id="A0A8S3YIC1"/>
<evidence type="ECO:0000313" key="6">
    <source>
        <dbReference type="EMBL" id="CAG5116759.1"/>
    </source>
</evidence>
<reference evidence="6" key="1">
    <citation type="submission" date="2021-04" db="EMBL/GenBank/DDBJ databases">
        <authorList>
            <consortium name="Molecular Ecology Group"/>
        </authorList>
    </citation>
    <scope>NUCLEOTIDE SEQUENCE</scope>
</reference>
<dbReference type="InterPro" id="IPR029058">
    <property type="entry name" value="AB_hydrolase_fold"/>
</dbReference>